<keyword evidence="2 9" id="KW-0645">Protease</keyword>
<feature type="active site" evidence="8 9">
    <location>
        <position position="254"/>
    </location>
</feature>
<evidence type="ECO:0000259" key="10">
    <source>
        <dbReference type="PROSITE" id="PS50203"/>
    </source>
</evidence>
<evidence type="ECO:0000259" key="11">
    <source>
        <dbReference type="PROSITE" id="PS50222"/>
    </source>
</evidence>
<feature type="active site" evidence="8 9">
    <location>
        <position position="278"/>
    </location>
</feature>
<keyword evidence="5 9" id="KW-0378">Hydrolase</keyword>
<dbReference type="Pfam" id="PF01067">
    <property type="entry name" value="Calpain_III"/>
    <property type="match status" value="1"/>
</dbReference>
<name>A0A665VT13_ECHNA</name>
<dbReference type="SMART" id="SM00230">
    <property type="entry name" value="CysPc"/>
    <property type="match status" value="1"/>
</dbReference>
<dbReference type="FunFam" id="3.90.70.10:FF:000001">
    <property type="entry name" value="Calpain-1 catalytic subunit"/>
    <property type="match status" value="1"/>
</dbReference>
<dbReference type="InterPro" id="IPR011992">
    <property type="entry name" value="EF-hand-dom_pair"/>
</dbReference>
<feature type="domain" description="EF-hand" evidence="11">
    <location>
        <begin position="584"/>
        <end position="619"/>
    </location>
</feature>
<sequence>YFYLAPVCIQLKAEGMGSKDQAVHFANQDYEALKQECVESGCLFEDPSFPAEPPSLGFKELAPFSSKTRDVVWMRPTELTDDPQFIVGGATRTDICQGALGDCWLLAAIASLTLNERLLHRVVPHGQSFQDDYAGIFHFQFWQFGEWVDVVIDDRLPVKDGELMFVHSAEGNEFWSALMEKAYAKLNGSYEALSGGSTTEGFEDFTGGVSEMYELRKPPRDLYRIIGKALERGSLLGCSIDVSAVTFKKLVKGHAYSVTGLKEVDFRGEIVRLIRVRNPWGQVEWTGAWSDNAPEWDEIDPSEREDLHLQMEDGEFWMSFSEFTRQFSRIEICNLTPDVLSEDTTSFWNTTKFYGTWRRGSTAGGCRNHPNTFWINPQYKITLLEEDDDPDDDEVACSFLVALMQKDRRRYRRHGQDMHTIGFALYEVRKNVHLKKNFFLSHSSCARSETFINLREVSTRLRLPPGEYLIVPSTFEPGKEADFVLRVFTEKQSETDQCFRFVFQQEEITEDDIDDSFKSMFAQLAGDDMEISILLWTVHLFLLFLDKDLKTDGFSVESCRTMVNLMDKDGSARLGLVEFQILWNKIRNWLVLFRQFDLDKSGAMSSYEMRLAVEGAGFKLNNRLHQVLVARYAENEMIDFDNFICCLVKLEAMFRSFKQFDKEGSGEVELNLTEFVQLTFAGITR</sequence>
<dbReference type="PROSITE" id="PS50203">
    <property type="entry name" value="CALPAIN_CAT"/>
    <property type="match status" value="1"/>
</dbReference>
<dbReference type="SUPFAM" id="SSF47473">
    <property type="entry name" value="EF-hand"/>
    <property type="match status" value="1"/>
</dbReference>
<keyword evidence="13" id="KW-1185">Reference proteome</keyword>
<keyword evidence="6 9" id="KW-0788">Thiol protease</keyword>
<evidence type="ECO:0000256" key="7">
    <source>
        <dbReference type="ARBA" id="ARBA00022837"/>
    </source>
</evidence>
<reference evidence="12" key="2">
    <citation type="submission" date="2025-08" db="UniProtKB">
        <authorList>
            <consortium name="Ensembl"/>
        </authorList>
    </citation>
    <scope>IDENTIFICATION</scope>
</reference>
<dbReference type="InterPro" id="IPR001300">
    <property type="entry name" value="Peptidase_C2_calpain_cat"/>
</dbReference>
<dbReference type="AlphaFoldDB" id="A0A665VT13"/>
<evidence type="ECO:0000313" key="13">
    <source>
        <dbReference type="Proteomes" id="UP000472264"/>
    </source>
</evidence>
<dbReference type="InterPro" id="IPR002048">
    <property type="entry name" value="EF_hand_dom"/>
</dbReference>
<dbReference type="SUPFAM" id="SSF54001">
    <property type="entry name" value="Cysteine proteinases"/>
    <property type="match status" value="1"/>
</dbReference>
<dbReference type="InterPro" id="IPR036213">
    <property type="entry name" value="Calpain_III_sf"/>
</dbReference>
<dbReference type="GO" id="GO:0004198">
    <property type="term" value="F:calcium-dependent cysteine-type endopeptidase activity"/>
    <property type="evidence" value="ECO:0007669"/>
    <property type="project" value="InterPro"/>
</dbReference>
<evidence type="ECO:0000256" key="8">
    <source>
        <dbReference type="PIRSR" id="PIRSR622684-1"/>
    </source>
</evidence>
<gene>
    <name evidence="12" type="primary">capn1a</name>
</gene>
<keyword evidence="3" id="KW-0479">Metal-binding</keyword>
<evidence type="ECO:0000313" key="12">
    <source>
        <dbReference type="Ensembl" id="ENSENLP00000034816.1"/>
    </source>
</evidence>
<dbReference type="Proteomes" id="UP000472264">
    <property type="component" value="Chromosome 15"/>
</dbReference>
<dbReference type="Gene3D" id="1.10.238.10">
    <property type="entry name" value="EF-hand"/>
    <property type="match status" value="1"/>
</dbReference>
<dbReference type="PROSITE" id="PS00139">
    <property type="entry name" value="THIOL_PROTEASE_CYS"/>
    <property type="match status" value="1"/>
</dbReference>
<evidence type="ECO:0000256" key="3">
    <source>
        <dbReference type="ARBA" id="ARBA00022723"/>
    </source>
</evidence>
<feature type="active site" evidence="8 9">
    <location>
        <position position="103"/>
    </location>
</feature>
<organism evidence="12 13">
    <name type="scientific">Echeneis naucrates</name>
    <name type="common">Live sharksucker</name>
    <dbReference type="NCBI Taxonomy" id="173247"/>
    <lineage>
        <taxon>Eukaryota</taxon>
        <taxon>Metazoa</taxon>
        <taxon>Chordata</taxon>
        <taxon>Craniata</taxon>
        <taxon>Vertebrata</taxon>
        <taxon>Euteleostomi</taxon>
        <taxon>Actinopterygii</taxon>
        <taxon>Neopterygii</taxon>
        <taxon>Teleostei</taxon>
        <taxon>Neoteleostei</taxon>
        <taxon>Acanthomorphata</taxon>
        <taxon>Carangaria</taxon>
        <taxon>Carangiformes</taxon>
        <taxon>Echeneidae</taxon>
        <taxon>Echeneis</taxon>
    </lineage>
</organism>
<dbReference type="PANTHER" id="PTHR10183">
    <property type="entry name" value="CALPAIN"/>
    <property type="match status" value="1"/>
</dbReference>
<evidence type="ECO:0000256" key="9">
    <source>
        <dbReference type="PROSITE-ProRule" id="PRU00239"/>
    </source>
</evidence>
<dbReference type="InterPro" id="IPR022683">
    <property type="entry name" value="Calpain_III"/>
</dbReference>
<comment type="similarity">
    <text evidence="1">Belongs to the peptidase C2 family.</text>
</comment>
<evidence type="ECO:0000256" key="4">
    <source>
        <dbReference type="ARBA" id="ARBA00022737"/>
    </source>
</evidence>
<evidence type="ECO:0000256" key="5">
    <source>
        <dbReference type="ARBA" id="ARBA00022801"/>
    </source>
</evidence>
<dbReference type="SUPFAM" id="SSF49758">
    <property type="entry name" value="Calpain large subunit, middle domain (domain III)"/>
    <property type="match status" value="1"/>
</dbReference>
<feature type="domain" description="Calpain catalytic" evidence="10">
    <location>
        <begin position="43"/>
        <end position="336"/>
    </location>
</feature>
<reference evidence="12" key="1">
    <citation type="submission" date="2021-04" db="EMBL/GenBank/DDBJ databases">
        <authorList>
            <consortium name="Wellcome Sanger Institute Data Sharing"/>
        </authorList>
    </citation>
    <scope>NUCLEOTIDE SEQUENCE [LARGE SCALE GENOMIC DNA]</scope>
</reference>
<dbReference type="Pfam" id="PF00648">
    <property type="entry name" value="Peptidase_C2"/>
    <property type="match status" value="1"/>
</dbReference>
<dbReference type="Gene3D" id="2.60.120.380">
    <property type="match status" value="1"/>
</dbReference>
<dbReference type="PRINTS" id="PR00704">
    <property type="entry name" value="CALPAIN"/>
</dbReference>
<dbReference type="InterPro" id="IPR000169">
    <property type="entry name" value="Pept_cys_AS"/>
</dbReference>
<dbReference type="Ensembl" id="ENSENLT00000035761.1">
    <property type="protein sequence ID" value="ENSENLP00000034816.1"/>
    <property type="gene ID" value="ENSENLG00000015015.1"/>
</dbReference>
<dbReference type="InterPro" id="IPR022684">
    <property type="entry name" value="Calpain_cysteine_protease"/>
</dbReference>
<dbReference type="CDD" id="cd00214">
    <property type="entry name" value="Calpain_III"/>
    <property type="match status" value="1"/>
</dbReference>
<evidence type="ECO:0000256" key="1">
    <source>
        <dbReference type="ARBA" id="ARBA00007623"/>
    </source>
</evidence>
<protein>
    <submittedName>
        <fullName evidence="12">Calpain 1, (mu/I) large subunit a</fullName>
    </submittedName>
</protein>
<dbReference type="InterPro" id="IPR033883">
    <property type="entry name" value="C2_III"/>
</dbReference>
<evidence type="ECO:0000256" key="2">
    <source>
        <dbReference type="ARBA" id="ARBA00022670"/>
    </source>
</evidence>
<dbReference type="SMART" id="SM00720">
    <property type="entry name" value="calpain_III"/>
    <property type="match status" value="1"/>
</dbReference>
<keyword evidence="4" id="KW-0677">Repeat</keyword>
<dbReference type="Gene3D" id="3.90.70.10">
    <property type="entry name" value="Cysteine proteinases"/>
    <property type="match status" value="1"/>
</dbReference>
<proteinExistence type="inferred from homology"/>
<keyword evidence="7" id="KW-0106">Calcium</keyword>
<accession>A0A665VT13</accession>
<dbReference type="CDD" id="cd00044">
    <property type="entry name" value="CysPc"/>
    <property type="match status" value="1"/>
</dbReference>
<dbReference type="InterPro" id="IPR022682">
    <property type="entry name" value="Calpain_domain_III"/>
</dbReference>
<dbReference type="PROSITE" id="PS00018">
    <property type="entry name" value="EF_HAND_1"/>
    <property type="match status" value="1"/>
</dbReference>
<dbReference type="GO" id="GO:0005509">
    <property type="term" value="F:calcium ion binding"/>
    <property type="evidence" value="ECO:0007669"/>
    <property type="project" value="InterPro"/>
</dbReference>
<dbReference type="GO" id="GO:0005737">
    <property type="term" value="C:cytoplasm"/>
    <property type="evidence" value="ECO:0007669"/>
    <property type="project" value="TreeGrafter"/>
</dbReference>
<evidence type="ECO:0000256" key="6">
    <source>
        <dbReference type="ARBA" id="ARBA00022807"/>
    </source>
</evidence>
<dbReference type="InterPro" id="IPR038765">
    <property type="entry name" value="Papain-like_cys_pep_sf"/>
</dbReference>
<dbReference type="PROSITE" id="PS50222">
    <property type="entry name" value="EF_HAND_2"/>
    <property type="match status" value="1"/>
</dbReference>
<reference evidence="12" key="3">
    <citation type="submission" date="2025-09" db="UniProtKB">
        <authorList>
            <consortium name="Ensembl"/>
        </authorList>
    </citation>
    <scope>IDENTIFICATION</scope>
</reference>
<dbReference type="PANTHER" id="PTHR10183:SF322">
    <property type="entry name" value="CALPAIN-11"/>
    <property type="match status" value="1"/>
</dbReference>
<dbReference type="FunFam" id="2.60.120.380:FF:000001">
    <property type="entry name" value="Calpain-1 catalytic subunit"/>
    <property type="match status" value="1"/>
</dbReference>
<dbReference type="GO" id="GO:0006508">
    <property type="term" value="P:proteolysis"/>
    <property type="evidence" value="ECO:0007669"/>
    <property type="project" value="UniProtKB-KW"/>
</dbReference>
<dbReference type="InterPro" id="IPR018247">
    <property type="entry name" value="EF_Hand_1_Ca_BS"/>
</dbReference>